<evidence type="ECO:0000313" key="2">
    <source>
        <dbReference type="Proteomes" id="UP000015103"/>
    </source>
</evidence>
<organism evidence="1 2">
    <name type="scientific">Rhodnius prolixus</name>
    <name type="common">Triatomid bug</name>
    <dbReference type="NCBI Taxonomy" id="13249"/>
    <lineage>
        <taxon>Eukaryota</taxon>
        <taxon>Metazoa</taxon>
        <taxon>Ecdysozoa</taxon>
        <taxon>Arthropoda</taxon>
        <taxon>Hexapoda</taxon>
        <taxon>Insecta</taxon>
        <taxon>Pterygota</taxon>
        <taxon>Neoptera</taxon>
        <taxon>Paraneoptera</taxon>
        <taxon>Hemiptera</taxon>
        <taxon>Heteroptera</taxon>
        <taxon>Panheteroptera</taxon>
        <taxon>Cimicomorpha</taxon>
        <taxon>Reduviidae</taxon>
        <taxon>Triatominae</taxon>
        <taxon>Rhodnius</taxon>
    </lineage>
</organism>
<accession>T1HHZ6</accession>
<proteinExistence type="predicted"/>
<evidence type="ECO:0000313" key="1">
    <source>
        <dbReference type="EnsemblMetazoa" id="RPRC003669-PA"/>
    </source>
</evidence>
<dbReference type="AlphaFoldDB" id="T1HHZ6"/>
<dbReference type="EnsemblMetazoa" id="RPRC003669-RA">
    <property type="protein sequence ID" value="RPRC003669-PA"/>
    <property type="gene ID" value="RPRC003669"/>
</dbReference>
<reference evidence="1" key="1">
    <citation type="submission" date="2015-05" db="UniProtKB">
        <authorList>
            <consortium name="EnsemblMetazoa"/>
        </authorList>
    </citation>
    <scope>IDENTIFICATION</scope>
</reference>
<keyword evidence="2" id="KW-1185">Reference proteome</keyword>
<dbReference type="Proteomes" id="UP000015103">
    <property type="component" value="Unassembled WGS sequence"/>
</dbReference>
<dbReference type="VEuPathDB" id="VectorBase:RPRC003669"/>
<dbReference type="EMBL" id="ACPB03017629">
    <property type="status" value="NOT_ANNOTATED_CDS"/>
    <property type="molecule type" value="Genomic_DNA"/>
</dbReference>
<dbReference type="InParanoid" id="T1HHZ6"/>
<sequence length="157" mass="17790">ENQFQKRVKKKEKGKMSIIAKICNTIKPCIAKFVGLIDVILMLISGLVTSIVLLGVAMVQEQKIRQQEGQRIQQTEPVPTEEELAAWTLMAGGNEDDEQDEQCLEEFIEEELQLEQKMVTALETPHPYSLGDHNVHEDLSELILSQETMTPEEDAQK</sequence>
<protein>
    <submittedName>
        <fullName evidence="1">Uncharacterized protein</fullName>
    </submittedName>
</protein>
<dbReference type="HOGENOM" id="CLU_1682347_0_0_1"/>
<name>T1HHZ6_RHOPR</name>